<dbReference type="Gene3D" id="3.40.50.10860">
    <property type="entry name" value="Leucine Dehydrogenase, chain A, domain 1"/>
    <property type="match status" value="1"/>
</dbReference>
<dbReference type="InterPro" id="IPR006096">
    <property type="entry name" value="Glu/Leu/Phe/Val/Trp_DH_C"/>
</dbReference>
<dbReference type="SUPFAM" id="SSF53223">
    <property type="entry name" value="Aminoacid dehydrogenase-like, N-terminal domain"/>
    <property type="match status" value="1"/>
</dbReference>
<evidence type="ECO:0000256" key="4">
    <source>
        <dbReference type="RuleBase" id="RU004417"/>
    </source>
</evidence>
<organism evidence="6 7">
    <name type="scientific">Nonomuraea marmarensis</name>
    <dbReference type="NCBI Taxonomy" id="3351344"/>
    <lineage>
        <taxon>Bacteria</taxon>
        <taxon>Bacillati</taxon>
        <taxon>Actinomycetota</taxon>
        <taxon>Actinomycetes</taxon>
        <taxon>Streptosporangiales</taxon>
        <taxon>Streptosporangiaceae</taxon>
        <taxon>Nonomuraea</taxon>
    </lineage>
</organism>
<accession>A0ABW7AC50</accession>
<reference evidence="6 7" key="1">
    <citation type="submission" date="2024-10" db="EMBL/GenBank/DDBJ databases">
        <authorList>
            <person name="Topkara A.R."/>
            <person name="Saygin H."/>
        </authorList>
    </citation>
    <scope>NUCLEOTIDE SEQUENCE [LARGE SCALE GENOMIC DNA]</scope>
    <source>
        <strain evidence="6 7">M3C6</strain>
    </source>
</reference>
<evidence type="ECO:0000256" key="2">
    <source>
        <dbReference type="ARBA" id="ARBA00023002"/>
    </source>
</evidence>
<feature type="domain" description="Glutamate/phenylalanine/leucine/valine/L-tryptophan dehydrogenase C-terminal" evidence="5">
    <location>
        <begin position="142"/>
        <end position="343"/>
    </location>
</feature>
<gene>
    <name evidence="6" type="ORF">ACFLIM_11850</name>
</gene>
<protein>
    <submittedName>
        <fullName evidence="6">Glu/Leu/Phe/Val dehydrogenase dimerization domain-containing protein</fullName>
    </submittedName>
</protein>
<dbReference type="PANTHER" id="PTHR42722:SF1">
    <property type="entry name" value="VALINE DEHYDROGENASE"/>
    <property type="match status" value="1"/>
</dbReference>
<name>A0ABW7AC50_9ACTN</name>
<dbReference type="Gene3D" id="3.40.50.720">
    <property type="entry name" value="NAD(P)-binding Rossmann-like Domain"/>
    <property type="match status" value="1"/>
</dbReference>
<dbReference type="RefSeq" id="WP_393164553.1">
    <property type="nucleotide sequence ID" value="NZ_JBICRM010000006.1"/>
</dbReference>
<sequence length="343" mass="35730">MSKFDHERVVIHTGPRSGLPVIVAIHSTVLGQAVGGCRVWHYGDWHEALTDALRVSAGMTAKCAVAGLANGGGKTVVALPNGMRLDAAQRRNLLHDVADVIESLDGAYATGPDVGTTPVDMAVIGDRTRHVFCRPQEQGGSGDSSPHTAAGTLAALRATRRHLHGASKLQGCRLAVVGLGGVGEKLARMLAAEGAQLQVSDIDQAKRVLADQLGAAWIDPDEALTQDVDILVPAALGGILTQQIIPRLRCAAITGPANNQLATPEVAELLHQRGILWVPDYVAGAGGVIHALTVELHGGTRDEAAARILQIENTVHTLLATAASAGITPAQAALESVQHRIKT</sequence>
<evidence type="ECO:0000256" key="3">
    <source>
        <dbReference type="ARBA" id="ARBA00023027"/>
    </source>
</evidence>
<comment type="similarity">
    <text evidence="1 4">Belongs to the Glu/Leu/Phe/Val dehydrogenases family.</text>
</comment>
<dbReference type="CDD" id="cd01075">
    <property type="entry name" value="NAD_bind_Leu_Phe_Val_DH"/>
    <property type="match status" value="1"/>
</dbReference>
<keyword evidence="3" id="KW-0520">NAD</keyword>
<dbReference type="Proteomes" id="UP001603978">
    <property type="component" value="Unassembled WGS sequence"/>
</dbReference>
<dbReference type="SMART" id="SM00839">
    <property type="entry name" value="ELFV_dehydrog"/>
    <property type="match status" value="1"/>
</dbReference>
<dbReference type="InterPro" id="IPR036291">
    <property type="entry name" value="NAD(P)-bd_dom_sf"/>
</dbReference>
<evidence type="ECO:0000256" key="1">
    <source>
        <dbReference type="ARBA" id="ARBA00006382"/>
    </source>
</evidence>
<keyword evidence="7" id="KW-1185">Reference proteome</keyword>
<dbReference type="InterPro" id="IPR046346">
    <property type="entry name" value="Aminoacid_DH-like_N_sf"/>
</dbReference>
<dbReference type="InterPro" id="IPR006095">
    <property type="entry name" value="Glu/Leu/Phe/Val/Trp_DH"/>
</dbReference>
<dbReference type="Pfam" id="PF00208">
    <property type="entry name" value="ELFV_dehydrog"/>
    <property type="match status" value="1"/>
</dbReference>
<keyword evidence="2 4" id="KW-0560">Oxidoreductase</keyword>
<dbReference type="InterPro" id="IPR016211">
    <property type="entry name" value="Glu/Phe/Leu/Val/Trp_DH_bac/arc"/>
</dbReference>
<dbReference type="PIRSF" id="PIRSF000188">
    <property type="entry name" value="Phe_leu_dh"/>
    <property type="match status" value="1"/>
</dbReference>
<evidence type="ECO:0000313" key="6">
    <source>
        <dbReference type="EMBL" id="MFG1703875.1"/>
    </source>
</evidence>
<evidence type="ECO:0000259" key="5">
    <source>
        <dbReference type="SMART" id="SM00839"/>
    </source>
</evidence>
<dbReference type="InterPro" id="IPR006097">
    <property type="entry name" value="Glu/Leu/Phe/Val/Trp_DH_dimer"/>
</dbReference>
<dbReference type="SUPFAM" id="SSF51735">
    <property type="entry name" value="NAD(P)-binding Rossmann-fold domains"/>
    <property type="match status" value="1"/>
</dbReference>
<dbReference type="EMBL" id="JBICRM010000006">
    <property type="protein sequence ID" value="MFG1703875.1"/>
    <property type="molecule type" value="Genomic_DNA"/>
</dbReference>
<proteinExistence type="inferred from homology"/>
<evidence type="ECO:0000313" key="7">
    <source>
        <dbReference type="Proteomes" id="UP001603978"/>
    </source>
</evidence>
<dbReference type="Pfam" id="PF02812">
    <property type="entry name" value="ELFV_dehydrog_N"/>
    <property type="match status" value="1"/>
</dbReference>
<dbReference type="PANTHER" id="PTHR42722">
    <property type="entry name" value="LEUCINE DEHYDROGENASE"/>
    <property type="match status" value="1"/>
</dbReference>
<comment type="caution">
    <text evidence="6">The sequence shown here is derived from an EMBL/GenBank/DDBJ whole genome shotgun (WGS) entry which is preliminary data.</text>
</comment>
<dbReference type="PRINTS" id="PR00082">
    <property type="entry name" value="GLFDHDRGNASE"/>
</dbReference>